<evidence type="ECO:0000256" key="2">
    <source>
        <dbReference type="ARBA" id="ARBA00022679"/>
    </source>
</evidence>
<evidence type="ECO:0000313" key="4">
    <source>
        <dbReference type="EMBL" id="WMW25646.1"/>
    </source>
</evidence>
<dbReference type="Gene3D" id="2.160.10.10">
    <property type="entry name" value="Hexapeptide repeat proteins"/>
    <property type="match status" value="1"/>
</dbReference>
<gene>
    <name evidence="4" type="ORF">RE474_02675</name>
</gene>
<dbReference type="EC" id="2.3.1.-" evidence="4"/>
<dbReference type="KEGG" id="mseb:RE474_02675"/>
<dbReference type="InterPro" id="IPR001451">
    <property type="entry name" value="Hexapep"/>
</dbReference>
<reference evidence="4 5" key="1">
    <citation type="submission" date="2023-08" db="EMBL/GenBank/DDBJ databases">
        <title>Methanolobus mangrovi sp. nov. and Methanolobus sediminis sp. nov, two novel methylotrophic methanogens isolated from mangrove sediments in China.</title>
        <authorList>
            <person name="Zhou J."/>
        </authorList>
    </citation>
    <scope>NUCLEOTIDE SEQUENCE [LARGE SCALE GENOMIC DNA]</scope>
    <source>
        <strain evidence="4 5">FTZ6</strain>
    </source>
</reference>
<dbReference type="GO" id="GO:0008374">
    <property type="term" value="F:O-acyltransferase activity"/>
    <property type="evidence" value="ECO:0007669"/>
    <property type="project" value="TreeGrafter"/>
</dbReference>
<dbReference type="AlphaFoldDB" id="A0AA51YJJ0"/>
<protein>
    <submittedName>
        <fullName evidence="4">Sugar O-acetyltransferase</fullName>
        <ecNumber evidence="4">2.3.1.-</ecNumber>
    </submittedName>
</protein>
<dbReference type="RefSeq" id="WP_309311449.1">
    <property type="nucleotide sequence ID" value="NZ_CP133592.1"/>
</dbReference>
<keyword evidence="3 4" id="KW-0012">Acyltransferase</keyword>
<dbReference type="Proteomes" id="UP001182908">
    <property type="component" value="Chromosome"/>
</dbReference>
<comment type="similarity">
    <text evidence="1">Belongs to the transferase hexapeptide repeat family.</text>
</comment>
<sequence length="199" mass="21999">MDDLEIVPMSEKVLHRDIFERDKSGEAVSIDDPEFPKLKEVMLRTAELTTRLNTSFHDEDEVRILVSELIGSKVDESTRVTPPFYTDFGRNIKLGKNVFINHACTFMDRGGITIEDDTKIGPKANLITSNHPLDPARRKELISNPIWIKKNVWVGAAATILPGVTVGENFVIAAAAVVTQDVPPNTVVAGVPAKVIREL</sequence>
<evidence type="ECO:0000313" key="5">
    <source>
        <dbReference type="Proteomes" id="UP001182908"/>
    </source>
</evidence>
<dbReference type="SUPFAM" id="SSF51161">
    <property type="entry name" value="Trimeric LpxA-like enzymes"/>
    <property type="match status" value="1"/>
</dbReference>
<dbReference type="PANTHER" id="PTHR23416:SF23">
    <property type="entry name" value="ACETYLTRANSFERASE C18B11.09C-RELATED"/>
    <property type="match status" value="1"/>
</dbReference>
<accession>A0AA51YJJ0</accession>
<name>A0AA51YJJ0_9EURY</name>
<evidence type="ECO:0000256" key="1">
    <source>
        <dbReference type="ARBA" id="ARBA00007274"/>
    </source>
</evidence>
<dbReference type="Pfam" id="PF14602">
    <property type="entry name" value="Hexapep_2"/>
    <property type="match status" value="1"/>
</dbReference>
<organism evidence="4 5">
    <name type="scientific">Methanolobus sediminis</name>
    <dbReference type="NCBI Taxonomy" id="3072978"/>
    <lineage>
        <taxon>Archaea</taxon>
        <taxon>Methanobacteriati</taxon>
        <taxon>Methanobacteriota</taxon>
        <taxon>Stenosarchaea group</taxon>
        <taxon>Methanomicrobia</taxon>
        <taxon>Methanosarcinales</taxon>
        <taxon>Methanosarcinaceae</taxon>
        <taxon>Methanolobus</taxon>
    </lineage>
</organism>
<dbReference type="CDD" id="cd03357">
    <property type="entry name" value="LbH_MAT_GAT"/>
    <property type="match status" value="1"/>
</dbReference>
<dbReference type="FunFam" id="2.160.10.10:FF:000025">
    <property type="entry name" value="Hexapeptide-repeat containing-acetyltransferase"/>
    <property type="match status" value="1"/>
</dbReference>
<evidence type="ECO:0000256" key="3">
    <source>
        <dbReference type="ARBA" id="ARBA00023315"/>
    </source>
</evidence>
<keyword evidence="2 4" id="KW-0808">Transferase</keyword>
<dbReference type="GeneID" id="84231586"/>
<keyword evidence="5" id="KW-1185">Reference proteome</keyword>
<dbReference type="InterPro" id="IPR011004">
    <property type="entry name" value="Trimer_LpxA-like_sf"/>
</dbReference>
<dbReference type="EMBL" id="CP133592">
    <property type="protein sequence ID" value="WMW25646.1"/>
    <property type="molecule type" value="Genomic_DNA"/>
</dbReference>
<dbReference type="InterPro" id="IPR051159">
    <property type="entry name" value="Hexapeptide_acetyltransf"/>
</dbReference>
<dbReference type="PANTHER" id="PTHR23416">
    <property type="entry name" value="SIALIC ACID SYNTHASE-RELATED"/>
    <property type="match status" value="1"/>
</dbReference>
<proteinExistence type="inferred from homology"/>